<dbReference type="SUPFAM" id="SSF55781">
    <property type="entry name" value="GAF domain-like"/>
    <property type="match status" value="1"/>
</dbReference>
<dbReference type="InterPro" id="IPR050707">
    <property type="entry name" value="HTH_MetabolicPath_Reg"/>
</dbReference>
<dbReference type="Gene3D" id="1.10.10.10">
    <property type="entry name" value="Winged helix-like DNA-binding domain superfamily/Winged helix DNA-binding domain"/>
    <property type="match status" value="1"/>
</dbReference>
<keyword evidence="3" id="KW-0804">Transcription</keyword>
<dbReference type="KEGG" id="daer:H9K75_11445"/>
<reference evidence="6 7" key="1">
    <citation type="submission" date="2020-08" db="EMBL/GenBank/DDBJ databases">
        <title>Genome sequence of Diaphorobacter aerolatus KACC 16536T.</title>
        <authorList>
            <person name="Hyun D.-W."/>
            <person name="Bae J.-W."/>
        </authorList>
    </citation>
    <scope>NUCLEOTIDE SEQUENCE [LARGE SCALE GENOMIC DNA]</scope>
    <source>
        <strain evidence="6 7">KACC 16536</strain>
    </source>
</reference>
<dbReference type="GO" id="GO:0003700">
    <property type="term" value="F:DNA-binding transcription factor activity"/>
    <property type="evidence" value="ECO:0007669"/>
    <property type="project" value="TreeGrafter"/>
</dbReference>
<keyword evidence="2" id="KW-0238">DNA-binding</keyword>
<dbReference type="Pfam" id="PF09339">
    <property type="entry name" value="HTH_IclR"/>
    <property type="match status" value="1"/>
</dbReference>
<proteinExistence type="predicted"/>
<dbReference type="Pfam" id="PF01614">
    <property type="entry name" value="IclR_C"/>
    <property type="match status" value="1"/>
</dbReference>
<evidence type="ECO:0000313" key="7">
    <source>
        <dbReference type="Proteomes" id="UP000516028"/>
    </source>
</evidence>
<dbReference type="AlphaFoldDB" id="A0A7H0GQD8"/>
<evidence type="ECO:0000256" key="1">
    <source>
        <dbReference type="ARBA" id="ARBA00023015"/>
    </source>
</evidence>
<keyword evidence="1" id="KW-0805">Transcription regulation</keyword>
<dbReference type="InterPro" id="IPR005471">
    <property type="entry name" value="Tscrpt_reg_IclR_N"/>
</dbReference>
<sequence>MATPESESFVRTFARGLRVIEVMGQSTSRQNMAQISEAAQLPRTVVRRLLLTLIDLGFVGTDDKDYWLTPKVLRLGMTYLYTLPFWRQSQLVLEELGTRIKQSCAVSVLDDGDIVYIQRFHTKRILAFSPSIGSRLPAYSVSMGRVLLSGLPAEQFGAYLDATELTALTPHTVTDKKKLQKIITHVREQGYSWSDAEYDESICGLAVPIRDAQGHIVAAINVSLISGEFTEEQARAEFLPLLKLAASRLKQAR</sequence>
<dbReference type="PANTHER" id="PTHR30136:SF34">
    <property type="entry name" value="TRANSCRIPTIONAL REGULATOR"/>
    <property type="match status" value="1"/>
</dbReference>
<evidence type="ECO:0000313" key="6">
    <source>
        <dbReference type="EMBL" id="QNP50504.1"/>
    </source>
</evidence>
<dbReference type="PROSITE" id="PS51078">
    <property type="entry name" value="ICLR_ED"/>
    <property type="match status" value="1"/>
</dbReference>
<dbReference type="SUPFAM" id="SSF46785">
    <property type="entry name" value="Winged helix' DNA-binding domain"/>
    <property type="match status" value="1"/>
</dbReference>
<dbReference type="GO" id="GO:0003677">
    <property type="term" value="F:DNA binding"/>
    <property type="evidence" value="ECO:0007669"/>
    <property type="project" value="UniProtKB-KW"/>
</dbReference>
<dbReference type="PANTHER" id="PTHR30136">
    <property type="entry name" value="HELIX-TURN-HELIX TRANSCRIPTIONAL REGULATOR, ICLR FAMILY"/>
    <property type="match status" value="1"/>
</dbReference>
<protein>
    <submittedName>
        <fullName evidence="6">Helix-turn-helix domain-containing protein</fullName>
    </submittedName>
</protein>
<evidence type="ECO:0000259" key="5">
    <source>
        <dbReference type="PROSITE" id="PS51078"/>
    </source>
</evidence>
<evidence type="ECO:0000256" key="3">
    <source>
        <dbReference type="ARBA" id="ARBA00023163"/>
    </source>
</evidence>
<gene>
    <name evidence="6" type="ORF">H9K75_11445</name>
</gene>
<dbReference type="GO" id="GO:0045892">
    <property type="term" value="P:negative regulation of DNA-templated transcription"/>
    <property type="evidence" value="ECO:0007669"/>
    <property type="project" value="TreeGrafter"/>
</dbReference>
<dbReference type="PROSITE" id="PS51077">
    <property type="entry name" value="HTH_ICLR"/>
    <property type="match status" value="1"/>
</dbReference>
<dbReference type="Proteomes" id="UP000516028">
    <property type="component" value="Chromosome"/>
</dbReference>
<keyword evidence="7" id="KW-1185">Reference proteome</keyword>
<dbReference type="SMART" id="SM00346">
    <property type="entry name" value="HTH_ICLR"/>
    <property type="match status" value="1"/>
</dbReference>
<feature type="domain" description="IclR-ED" evidence="5">
    <location>
        <begin position="71"/>
        <end position="253"/>
    </location>
</feature>
<dbReference type="EMBL" id="CP060783">
    <property type="protein sequence ID" value="QNP50504.1"/>
    <property type="molecule type" value="Genomic_DNA"/>
</dbReference>
<dbReference type="InterPro" id="IPR014757">
    <property type="entry name" value="Tscrpt_reg_IclR_C"/>
</dbReference>
<accession>A0A7H0GQD8</accession>
<dbReference type="Gene3D" id="3.30.450.40">
    <property type="match status" value="1"/>
</dbReference>
<name>A0A7H0GQD8_9BURK</name>
<dbReference type="InterPro" id="IPR036388">
    <property type="entry name" value="WH-like_DNA-bd_sf"/>
</dbReference>
<organism evidence="6 7">
    <name type="scientific">Diaphorobacter aerolatus</name>
    <dbReference type="NCBI Taxonomy" id="1288495"/>
    <lineage>
        <taxon>Bacteria</taxon>
        <taxon>Pseudomonadati</taxon>
        <taxon>Pseudomonadota</taxon>
        <taxon>Betaproteobacteria</taxon>
        <taxon>Burkholderiales</taxon>
        <taxon>Comamonadaceae</taxon>
        <taxon>Diaphorobacter</taxon>
    </lineage>
</organism>
<feature type="domain" description="HTH iclR-type" evidence="4">
    <location>
        <begin position="10"/>
        <end position="70"/>
    </location>
</feature>
<dbReference type="InterPro" id="IPR029016">
    <property type="entry name" value="GAF-like_dom_sf"/>
</dbReference>
<evidence type="ECO:0000256" key="2">
    <source>
        <dbReference type="ARBA" id="ARBA00023125"/>
    </source>
</evidence>
<evidence type="ECO:0000259" key="4">
    <source>
        <dbReference type="PROSITE" id="PS51077"/>
    </source>
</evidence>
<dbReference type="InterPro" id="IPR036390">
    <property type="entry name" value="WH_DNA-bd_sf"/>
</dbReference>